<dbReference type="InterPro" id="IPR022228">
    <property type="entry name" value="DUF3755"/>
</dbReference>
<evidence type="ECO:0000256" key="1">
    <source>
        <dbReference type="SAM" id="MobiDB-lite"/>
    </source>
</evidence>
<dbReference type="PANTHER" id="PTHR14000">
    <property type="entry name" value="FINGER CCCH DOMAIN PROTEIN, PUTATIVE (DUF3755)-RELATED"/>
    <property type="match status" value="1"/>
</dbReference>
<sequence>MEANLNNGFYQESRSSQFNYPRMVCFQSSAIDSSTGMAPGDVPTMAGNTNMEMMPWFRHVSSTPEYWSPDEVETLNKGLINFASESRIQKFTKIAAMLPQKTIRDVALRCQWMILTNSNHVYPPPMFYASFGVGELKSLLEKNEKCLKEIARNLEGGMMQDNISLFHRTRNNIATLENRITILSRGMNQLPGSLRQMPSMPVTVNDRLLSSLAPLDEHVNINTPGSGYLKPDPTCFRPPERG</sequence>
<reference evidence="2 3" key="1">
    <citation type="submission" date="2020-08" db="EMBL/GenBank/DDBJ databases">
        <title>Plant Genome Project.</title>
        <authorList>
            <person name="Zhang R.-G."/>
        </authorList>
    </citation>
    <scope>NUCLEOTIDE SEQUENCE [LARGE SCALE GENOMIC DNA]</scope>
    <source>
        <tissue evidence="2">Rhizome</tissue>
    </source>
</reference>
<dbReference type="InterPro" id="IPR009057">
    <property type="entry name" value="Homeodomain-like_sf"/>
</dbReference>
<evidence type="ECO:0000313" key="3">
    <source>
        <dbReference type="Proteomes" id="UP000734854"/>
    </source>
</evidence>
<organism evidence="2 3">
    <name type="scientific">Zingiber officinale</name>
    <name type="common">Ginger</name>
    <name type="synonym">Amomum zingiber</name>
    <dbReference type="NCBI Taxonomy" id="94328"/>
    <lineage>
        <taxon>Eukaryota</taxon>
        <taxon>Viridiplantae</taxon>
        <taxon>Streptophyta</taxon>
        <taxon>Embryophyta</taxon>
        <taxon>Tracheophyta</taxon>
        <taxon>Spermatophyta</taxon>
        <taxon>Magnoliopsida</taxon>
        <taxon>Liliopsida</taxon>
        <taxon>Zingiberales</taxon>
        <taxon>Zingiberaceae</taxon>
        <taxon>Zingiber</taxon>
    </lineage>
</organism>
<keyword evidence="3" id="KW-1185">Reference proteome</keyword>
<dbReference type="SUPFAM" id="SSF46689">
    <property type="entry name" value="Homeodomain-like"/>
    <property type="match status" value="1"/>
</dbReference>
<dbReference type="Pfam" id="PF12579">
    <property type="entry name" value="DUF3755"/>
    <property type="match status" value="1"/>
</dbReference>
<feature type="region of interest" description="Disordered" evidence="1">
    <location>
        <begin position="220"/>
        <end position="242"/>
    </location>
</feature>
<dbReference type="Proteomes" id="UP000734854">
    <property type="component" value="Unassembled WGS sequence"/>
</dbReference>
<name>A0A8J5BIL6_ZINOF</name>
<evidence type="ECO:0008006" key="4">
    <source>
        <dbReference type="Google" id="ProtNLM"/>
    </source>
</evidence>
<evidence type="ECO:0000313" key="2">
    <source>
        <dbReference type="EMBL" id="KAG6472801.1"/>
    </source>
</evidence>
<dbReference type="AlphaFoldDB" id="A0A8J5BIL6"/>
<accession>A0A8J5BIL6</accession>
<gene>
    <name evidence="2" type="ORF">ZIOFF_070279</name>
</gene>
<dbReference type="EMBL" id="JACMSC010000020">
    <property type="protein sequence ID" value="KAG6472801.1"/>
    <property type="molecule type" value="Genomic_DNA"/>
</dbReference>
<comment type="caution">
    <text evidence="2">The sequence shown here is derived from an EMBL/GenBank/DDBJ whole genome shotgun (WGS) entry which is preliminary data.</text>
</comment>
<protein>
    <recommendedName>
        <fullName evidence="4">Myb-like domain-containing protein</fullName>
    </recommendedName>
</protein>
<proteinExistence type="predicted"/>
<dbReference type="PANTHER" id="PTHR14000:SF6">
    <property type="entry name" value="OS02G0631200 PROTEIN"/>
    <property type="match status" value="1"/>
</dbReference>